<evidence type="ECO:0000256" key="4">
    <source>
        <dbReference type="ARBA" id="ARBA00023136"/>
    </source>
</evidence>
<proteinExistence type="predicted"/>
<comment type="caution">
    <text evidence="7">The sequence shown here is derived from an EMBL/GenBank/DDBJ whole genome shotgun (WGS) entry which is preliminary data.</text>
</comment>
<dbReference type="Proteomes" id="UP001362899">
    <property type="component" value="Unassembled WGS sequence"/>
</dbReference>
<feature type="transmembrane region" description="Helical" evidence="5">
    <location>
        <begin position="228"/>
        <end position="249"/>
    </location>
</feature>
<keyword evidence="4 5" id="KW-0472">Membrane</keyword>
<reference evidence="7 8" key="1">
    <citation type="journal article" date="2023" name="Elife">
        <title>Identification of key yeast species and microbe-microbe interactions impacting larval growth of Drosophila in the wild.</title>
        <authorList>
            <person name="Mure A."/>
            <person name="Sugiura Y."/>
            <person name="Maeda R."/>
            <person name="Honda K."/>
            <person name="Sakurai N."/>
            <person name="Takahashi Y."/>
            <person name="Watada M."/>
            <person name="Katoh T."/>
            <person name="Gotoh A."/>
            <person name="Gotoh Y."/>
            <person name="Taniguchi I."/>
            <person name="Nakamura K."/>
            <person name="Hayashi T."/>
            <person name="Katayama T."/>
            <person name="Uemura T."/>
            <person name="Hattori Y."/>
        </authorList>
    </citation>
    <scope>NUCLEOTIDE SEQUENCE [LARGE SCALE GENOMIC DNA]</scope>
    <source>
        <strain evidence="7 8">SB-73</strain>
    </source>
</reference>
<evidence type="ECO:0000259" key="6">
    <source>
        <dbReference type="Pfam" id="PF00892"/>
    </source>
</evidence>
<dbReference type="AlphaFoldDB" id="A0AAV5RLH0"/>
<keyword evidence="3 5" id="KW-1133">Transmembrane helix</keyword>
<dbReference type="InterPro" id="IPR000620">
    <property type="entry name" value="EamA_dom"/>
</dbReference>
<sequence>MHSGSQWYLGLTLLGVVVVLWVASGFFMSEMSDVYSKPYFVTYINTCLMSLYLPFGYRNHTIDRFKFSVTDTAKLSFVFFALWFLSNLLSNAAYYYTTVQSATIISCSSSFFTLIIGAYFGVENFALNKVIPIVISFFGLALITSQDSQKLSAPALAVVGNIFAFGSAILYGFYTTLLKKQVGDESNLNTKLFFGFVGIYTLISLWPIIFLLDYFEIETFALPPSAKIWWLLALNGVTIIISDFCWVLSTLMTSPLVVSVGLSATIPLSMLGEVILHHRYASPIYLLGAALVGYSFYAINVREHEDEIEAYDQL</sequence>
<evidence type="ECO:0000256" key="5">
    <source>
        <dbReference type="SAM" id="Phobius"/>
    </source>
</evidence>
<feature type="transmembrane region" description="Helical" evidence="5">
    <location>
        <begin position="155"/>
        <end position="174"/>
    </location>
</feature>
<name>A0AAV5RLH0_STABA</name>
<gene>
    <name evidence="7" type="ORF">DASB73_033440</name>
</gene>
<evidence type="ECO:0000256" key="3">
    <source>
        <dbReference type="ARBA" id="ARBA00022989"/>
    </source>
</evidence>
<dbReference type="Pfam" id="PF00892">
    <property type="entry name" value="EamA"/>
    <property type="match status" value="1"/>
</dbReference>
<feature type="domain" description="EamA" evidence="6">
    <location>
        <begin position="10"/>
        <end position="144"/>
    </location>
</feature>
<feature type="transmembrane region" description="Helical" evidence="5">
    <location>
        <begin position="39"/>
        <end position="57"/>
    </location>
</feature>
<dbReference type="PANTHER" id="PTHR23051:SF0">
    <property type="entry name" value="SOLUTE CARRIER FAMILY 35 MEMBER F5"/>
    <property type="match status" value="1"/>
</dbReference>
<dbReference type="PANTHER" id="PTHR23051">
    <property type="entry name" value="SOLUTE CARRIER FAMILY 35, MEMBER F5"/>
    <property type="match status" value="1"/>
</dbReference>
<feature type="transmembrane region" description="Helical" evidence="5">
    <location>
        <begin position="194"/>
        <end position="216"/>
    </location>
</feature>
<evidence type="ECO:0000313" key="7">
    <source>
        <dbReference type="EMBL" id="GMM52381.1"/>
    </source>
</evidence>
<dbReference type="GO" id="GO:0000329">
    <property type="term" value="C:fungal-type vacuole membrane"/>
    <property type="evidence" value="ECO:0007669"/>
    <property type="project" value="TreeGrafter"/>
</dbReference>
<dbReference type="EMBL" id="BTGC01000008">
    <property type="protein sequence ID" value="GMM52381.1"/>
    <property type="molecule type" value="Genomic_DNA"/>
</dbReference>
<feature type="transmembrane region" description="Helical" evidence="5">
    <location>
        <begin position="255"/>
        <end position="276"/>
    </location>
</feature>
<feature type="transmembrane region" description="Helical" evidence="5">
    <location>
        <begin position="126"/>
        <end position="143"/>
    </location>
</feature>
<keyword evidence="2 5" id="KW-0812">Transmembrane</keyword>
<keyword evidence="8" id="KW-1185">Reference proteome</keyword>
<evidence type="ECO:0000256" key="1">
    <source>
        <dbReference type="ARBA" id="ARBA00004141"/>
    </source>
</evidence>
<evidence type="ECO:0000256" key="2">
    <source>
        <dbReference type="ARBA" id="ARBA00022692"/>
    </source>
</evidence>
<feature type="transmembrane region" description="Helical" evidence="5">
    <location>
        <begin position="77"/>
        <end position="96"/>
    </location>
</feature>
<feature type="transmembrane region" description="Helical" evidence="5">
    <location>
        <begin position="6"/>
        <end position="27"/>
    </location>
</feature>
<accession>A0AAV5RLH0</accession>
<protein>
    <recommendedName>
        <fullName evidence="6">EamA domain-containing protein</fullName>
    </recommendedName>
</protein>
<comment type="subcellular location">
    <subcellularLocation>
        <location evidence="1">Membrane</location>
        <topology evidence="1">Multi-pass membrane protein</topology>
    </subcellularLocation>
</comment>
<evidence type="ECO:0000313" key="8">
    <source>
        <dbReference type="Proteomes" id="UP001362899"/>
    </source>
</evidence>
<organism evidence="7 8">
    <name type="scientific">Starmerella bacillaris</name>
    <name type="common">Yeast</name>
    <name type="synonym">Candida zemplinina</name>
    <dbReference type="NCBI Taxonomy" id="1247836"/>
    <lineage>
        <taxon>Eukaryota</taxon>
        <taxon>Fungi</taxon>
        <taxon>Dikarya</taxon>
        <taxon>Ascomycota</taxon>
        <taxon>Saccharomycotina</taxon>
        <taxon>Dipodascomycetes</taxon>
        <taxon>Dipodascales</taxon>
        <taxon>Trichomonascaceae</taxon>
        <taxon>Starmerella</taxon>
    </lineage>
</organism>
<feature type="transmembrane region" description="Helical" evidence="5">
    <location>
        <begin position="283"/>
        <end position="299"/>
    </location>
</feature>